<reference evidence="1" key="1">
    <citation type="journal article" date="2011" name="Virus Res.">
        <title>Sequence characterization of a Peruvian isolate of Sweet potato chlorotic stunt virus: further variability and a model for p22 acquisition.</title>
        <authorList>
            <person name="Cuellar W.J."/>
            <person name="Cruzado R.K."/>
            <person name="Fuentes S."/>
            <person name="Untiveros M."/>
            <person name="Soto M."/>
            <person name="Kreuze J.F."/>
        </authorList>
    </citation>
    <scope>NUCLEOTIDE SEQUENCE</scope>
    <source>
        <strain evidence="1">EA</strain>
    </source>
</reference>
<proteinExistence type="predicted"/>
<accession>G3EHI4</accession>
<evidence type="ECO:0000313" key="1">
    <source>
        <dbReference type="EMBL" id="AEO37517.1"/>
    </source>
</evidence>
<protein>
    <submittedName>
        <fullName evidence="1">p6</fullName>
    </submittedName>
</protein>
<organism evidence="1">
    <name type="scientific">Sweet potato chlorotic stunt virus</name>
    <dbReference type="NCBI Taxonomy" id="81931"/>
    <lineage>
        <taxon>Viruses</taxon>
        <taxon>Riboviria</taxon>
        <taxon>Orthornavirae</taxon>
        <taxon>Kitrinoviricota</taxon>
        <taxon>Alsuviricetes</taxon>
        <taxon>Martellivirales</taxon>
        <taxon>Closteroviridae</taxon>
        <taxon>Crinivirus</taxon>
        <taxon>Crinivirus ipomeae</taxon>
    </lineage>
</organism>
<dbReference type="EMBL" id="HQ847526">
    <property type="protein sequence ID" value="AEO37517.1"/>
    <property type="molecule type" value="Genomic_RNA"/>
</dbReference>
<sequence length="61" mass="7058">MTQSIRESMGLCNPRTRISVTYWMQSDCPSYLYFSAFINQKPKNISSLYKRVPNIIPSSAH</sequence>
<name>G3EHI4_9CLOS</name>